<accession>A0A8H7W1F5</accession>
<dbReference type="AlphaFoldDB" id="A0A8H7W1F5"/>
<organism evidence="2 3">
    <name type="scientific">Cadophora malorum</name>
    <dbReference type="NCBI Taxonomy" id="108018"/>
    <lineage>
        <taxon>Eukaryota</taxon>
        <taxon>Fungi</taxon>
        <taxon>Dikarya</taxon>
        <taxon>Ascomycota</taxon>
        <taxon>Pezizomycotina</taxon>
        <taxon>Leotiomycetes</taxon>
        <taxon>Helotiales</taxon>
        <taxon>Ploettnerulaceae</taxon>
        <taxon>Cadophora</taxon>
    </lineage>
</organism>
<gene>
    <name evidence="2" type="ORF">IFR04_012519</name>
</gene>
<dbReference type="EMBL" id="JAFJYH010000269">
    <property type="protein sequence ID" value="KAG4414341.1"/>
    <property type="molecule type" value="Genomic_DNA"/>
</dbReference>
<reference evidence="2" key="1">
    <citation type="submission" date="2021-02" db="EMBL/GenBank/DDBJ databases">
        <title>Genome sequence Cadophora malorum strain M34.</title>
        <authorList>
            <person name="Stefanovic E."/>
            <person name="Vu D."/>
            <person name="Scully C."/>
            <person name="Dijksterhuis J."/>
            <person name="Roader J."/>
            <person name="Houbraken J."/>
        </authorList>
    </citation>
    <scope>NUCLEOTIDE SEQUENCE</scope>
    <source>
        <strain evidence="2">M34</strain>
    </source>
</reference>
<dbReference type="Proteomes" id="UP000664132">
    <property type="component" value="Unassembled WGS sequence"/>
</dbReference>
<feature type="region of interest" description="Disordered" evidence="1">
    <location>
        <begin position="129"/>
        <end position="180"/>
    </location>
</feature>
<proteinExistence type="predicted"/>
<sequence length="180" mass="20325">MFHHLGIMLPPNNVLNLALIAIDVHSWERNRPVTPRMSLANCIGIEGTAWTSEKAVKARGLANWNAKQFLRESDYRCFHERTLSTRAWEYAAGDFNHLMRLDDLLAPKMTPQMEQVVNRVTARELHEGMGVNKPYSSAEAPDDSSVLPVRKLPPSKPYVFDPSHWENAPTADSDTEGDDD</sequence>
<keyword evidence="3" id="KW-1185">Reference proteome</keyword>
<name>A0A8H7W1F5_9HELO</name>
<dbReference type="OrthoDB" id="10510783at2759"/>
<comment type="caution">
    <text evidence="2">The sequence shown here is derived from an EMBL/GenBank/DDBJ whole genome shotgun (WGS) entry which is preliminary data.</text>
</comment>
<protein>
    <submittedName>
        <fullName evidence="2">Uncharacterized protein</fullName>
    </submittedName>
</protein>
<evidence type="ECO:0000313" key="2">
    <source>
        <dbReference type="EMBL" id="KAG4414341.1"/>
    </source>
</evidence>
<evidence type="ECO:0000313" key="3">
    <source>
        <dbReference type="Proteomes" id="UP000664132"/>
    </source>
</evidence>
<evidence type="ECO:0000256" key="1">
    <source>
        <dbReference type="SAM" id="MobiDB-lite"/>
    </source>
</evidence>